<organism evidence="2">
    <name type="scientific">Schistosoma mansoni</name>
    <name type="common">Blood fluke</name>
    <dbReference type="NCBI Taxonomy" id="6183"/>
    <lineage>
        <taxon>Eukaryota</taxon>
        <taxon>Metazoa</taxon>
        <taxon>Spiralia</taxon>
        <taxon>Lophotrochozoa</taxon>
        <taxon>Platyhelminthes</taxon>
        <taxon>Trematoda</taxon>
        <taxon>Digenea</taxon>
        <taxon>Strigeidida</taxon>
        <taxon>Schistosomatoidea</taxon>
        <taxon>Schistosomatidae</taxon>
        <taxon>Schistosoma</taxon>
    </lineage>
</organism>
<accession>A0A5K4FBW0</accession>
<reference evidence="2" key="1">
    <citation type="submission" date="2019-11" db="UniProtKB">
        <authorList>
            <consortium name="WormBaseParasite"/>
        </authorList>
    </citation>
    <scope>IDENTIFICATION</scope>
    <source>
        <strain evidence="2">Puerto Rican</strain>
    </source>
</reference>
<dbReference type="PANTHER" id="PTHR11683:SF12">
    <property type="entry name" value="M6, ISOFORM F"/>
    <property type="match status" value="1"/>
</dbReference>
<keyword evidence="1" id="KW-0812">Transmembrane</keyword>
<evidence type="ECO:0000313" key="2">
    <source>
        <dbReference type="WBParaSite" id="Smp_336330.3"/>
    </source>
</evidence>
<dbReference type="PANTHER" id="PTHR11683">
    <property type="entry name" value="MYELIN PROTEOLIPID"/>
    <property type="match status" value="1"/>
</dbReference>
<keyword evidence="1" id="KW-1133">Transmembrane helix</keyword>
<dbReference type="InterPro" id="IPR001614">
    <property type="entry name" value="Myelin_PLP"/>
</dbReference>
<feature type="transmembrane region" description="Helical" evidence="1">
    <location>
        <begin position="53"/>
        <end position="78"/>
    </location>
</feature>
<dbReference type="AlphaFoldDB" id="A0A5K4FBW0"/>
<keyword evidence="1" id="KW-0472">Membrane</keyword>
<sequence length="173" mass="19880">MDGCLERVPFVSLIAFILVVCGSGIMCGTNFEALKRIDDFFEIRFYPIDEPKIFQTLGIILCVLTMIFGIINLIVGAVTTGDTRSKFYPNKHCILCGRRSSRFLLGLAYLATFIWLLVFVTLSIPVFLWVMVHIVCREETDYWRSINANKDERDFTYTFNLTHYGTFLFIASI</sequence>
<protein>
    <submittedName>
        <fullName evidence="2">Proteolipid protein, putative</fullName>
    </submittedName>
</protein>
<proteinExistence type="predicted"/>
<evidence type="ECO:0000256" key="1">
    <source>
        <dbReference type="SAM" id="Phobius"/>
    </source>
</evidence>
<name>A0A5K4FBW0_SCHMA</name>
<feature type="transmembrane region" description="Helical" evidence="1">
    <location>
        <begin position="107"/>
        <end position="132"/>
    </location>
</feature>
<dbReference type="Pfam" id="PF01275">
    <property type="entry name" value="Myelin_PLP"/>
    <property type="match status" value="1"/>
</dbReference>
<feature type="transmembrane region" description="Helical" evidence="1">
    <location>
        <begin position="12"/>
        <end position="33"/>
    </location>
</feature>
<dbReference type="InParanoid" id="A0A5K4FBW0"/>
<dbReference type="GO" id="GO:0005886">
    <property type="term" value="C:plasma membrane"/>
    <property type="evidence" value="ECO:0007669"/>
    <property type="project" value="TreeGrafter"/>
</dbReference>
<dbReference type="GO" id="GO:0031175">
    <property type="term" value="P:neuron projection development"/>
    <property type="evidence" value="ECO:0007669"/>
    <property type="project" value="TreeGrafter"/>
</dbReference>
<dbReference type="ExpressionAtlas" id="A0A5K4FBW0">
    <property type="expression patterns" value="baseline"/>
</dbReference>
<dbReference type="WBParaSite" id="Smp_336330.3">
    <property type="protein sequence ID" value="Smp_336330.3"/>
    <property type="gene ID" value="Smp_336330"/>
</dbReference>